<dbReference type="EMBL" id="CP097332">
    <property type="protein sequence ID" value="UQX88254.1"/>
    <property type="molecule type" value="Genomic_DNA"/>
</dbReference>
<keyword evidence="1" id="KW-0472">Membrane</keyword>
<name>A0ABY4QZI5_9ACTN</name>
<keyword evidence="1" id="KW-0812">Transmembrane</keyword>
<evidence type="ECO:0000313" key="3">
    <source>
        <dbReference type="Proteomes" id="UP001056336"/>
    </source>
</evidence>
<dbReference type="RefSeq" id="WP_249771577.1">
    <property type="nucleotide sequence ID" value="NZ_CP097332.1"/>
</dbReference>
<dbReference type="Proteomes" id="UP001056336">
    <property type="component" value="Chromosome"/>
</dbReference>
<keyword evidence="3" id="KW-1185">Reference proteome</keyword>
<protein>
    <submittedName>
        <fullName evidence="2">Uncharacterized protein</fullName>
    </submittedName>
</protein>
<feature type="transmembrane region" description="Helical" evidence="1">
    <location>
        <begin position="138"/>
        <end position="156"/>
    </location>
</feature>
<reference evidence="2" key="1">
    <citation type="journal article" date="2018" name="Int. J. Syst. Evol. Microbiol.">
        <title>Jatrophihabitans telluris sp. nov., isolated from sediment soil of lava forest wetlands and the emended description of the genus Jatrophihabitans.</title>
        <authorList>
            <person name="Lee K.C."/>
            <person name="Suh M.K."/>
            <person name="Eom M.K."/>
            <person name="Kim K.K."/>
            <person name="Kim J.S."/>
            <person name="Kim D.S."/>
            <person name="Ko S.H."/>
            <person name="Shin Y.K."/>
            <person name="Lee J.S."/>
        </authorList>
    </citation>
    <scope>NUCLEOTIDE SEQUENCE</scope>
    <source>
        <strain evidence="2">N237</strain>
    </source>
</reference>
<feature type="transmembrane region" description="Helical" evidence="1">
    <location>
        <begin position="113"/>
        <end position="131"/>
    </location>
</feature>
<organism evidence="2 3">
    <name type="scientific">Jatrophihabitans telluris</name>
    <dbReference type="NCBI Taxonomy" id="2038343"/>
    <lineage>
        <taxon>Bacteria</taxon>
        <taxon>Bacillati</taxon>
        <taxon>Actinomycetota</taxon>
        <taxon>Actinomycetes</taxon>
        <taxon>Jatrophihabitantales</taxon>
        <taxon>Jatrophihabitantaceae</taxon>
        <taxon>Jatrophihabitans</taxon>
    </lineage>
</organism>
<evidence type="ECO:0000313" key="2">
    <source>
        <dbReference type="EMBL" id="UQX88254.1"/>
    </source>
</evidence>
<feature type="transmembrane region" description="Helical" evidence="1">
    <location>
        <begin position="25"/>
        <end position="46"/>
    </location>
</feature>
<proteinExistence type="predicted"/>
<reference evidence="2" key="2">
    <citation type="submission" date="2022-05" db="EMBL/GenBank/DDBJ databases">
        <authorList>
            <person name="Kim J.-S."/>
            <person name="Lee K."/>
            <person name="Suh M."/>
            <person name="Eom M."/>
            <person name="Kim J.-S."/>
            <person name="Kim D.-S."/>
            <person name="Ko S.-H."/>
            <person name="Shin Y."/>
            <person name="Lee J.-S."/>
        </authorList>
    </citation>
    <scope>NUCLEOTIDE SEQUENCE</scope>
    <source>
        <strain evidence="2">N237</strain>
    </source>
</reference>
<feature type="transmembrane region" description="Helical" evidence="1">
    <location>
        <begin position="179"/>
        <end position="200"/>
    </location>
</feature>
<evidence type="ECO:0000256" key="1">
    <source>
        <dbReference type="SAM" id="Phobius"/>
    </source>
</evidence>
<sequence length="219" mass="24533">MGASELDDKFGDRVQDLFNTTWAKAVAGTILFMVSVWLWGAGYTYVHHNGTQPMVRPLIWWQDQLAQLGIRYPRWLQSVTDWQAPNRGSAVLLVLVVAALAMSVAASSIQAPGYRLVGVLALVLGAQWFGLARTMRWYLLLVAALICLVALVAIWTKHNDSDLHFSSAYVLIKTIDGPLGFPALPLILPLSLIYKAVVTLRTRTLSRQKPIWYRLRCRT</sequence>
<gene>
    <name evidence="2" type="ORF">M6D93_18495</name>
</gene>
<keyword evidence="1" id="KW-1133">Transmembrane helix</keyword>
<accession>A0ABY4QZI5</accession>
<feature type="transmembrane region" description="Helical" evidence="1">
    <location>
        <begin position="90"/>
        <end position="107"/>
    </location>
</feature>